<dbReference type="GO" id="GO:0032958">
    <property type="term" value="P:inositol phosphate biosynthetic process"/>
    <property type="evidence" value="ECO:0007669"/>
    <property type="project" value="InterPro"/>
</dbReference>
<comment type="similarity">
    <text evidence="1 4">Belongs to the inositol phosphokinase (IPK) family.</text>
</comment>
<evidence type="ECO:0000256" key="1">
    <source>
        <dbReference type="ARBA" id="ARBA00007374"/>
    </source>
</evidence>
<dbReference type="PANTHER" id="PTHR12400:SF26">
    <property type="entry name" value="KINASE"/>
    <property type="match status" value="1"/>
</dbReference>
<dbReference type="GO" id="GO:0046854">
    <property type="term" value="P:phosphatidylinositol phosphate biosynthetic process"/>
    <property type="evidence" value="ECO:0007669"/>
    <property type="project" value="TreeGrafter"/>
</dbReference>
<reference evidence="5" key="1">
    <citation type="submission" date="2023-03" db="EMBL/GenBank/DDBJ databases">
        <authorList>
            <person name="Steffen K."/>
            <person name="Cardenas P."/>
        </authorList>
    </citation>
    <scope>NUCLEOTIDE SEQUENCE</scope>
</reference>
<dbReference type="Gene3D" id="3.30.470.160">
    <property type="entry name" value="Inositol polyphosphate kinase"/>
    <property type="match status" value="1"/>
</dbReference>
<accession>A0AA35SL20</accession>
<keyword evidence="2 4" id="KW-0808">Transferase</keyword>
<dbReference type="InterPro" id="IPR038286">
    <property type="entry name" value="IPK_sf"/>
</dbReference>
<proteinExistence type="inferred from homology"/>
<dbReference type="GO" id="GO:0005634">
    <property type="term" value="C:nucleus"/>
    <property type="evidence" value="ECO:0007669"/>
    <property type="project" value="TreeGrafter"/>
</dbReference>
<keyword evidence="6" id="KW-1185">Reference proteome</keyword>
<evidence type="ECO:0000256" key="4">
    <source>
        <dbReference type="RuleBase" id="RU363090"/>
    </source>
</evidence>
<organism evidence="5 6">
    <name type="scientific">Geodia barretti</name>
    <name type="common">Barrett's horny sponge</name>
    <dbReference type="NCBI Taxonomy" id="519541"/>
    <lineage>
        <taxon>Eukaryota</taxon>
        <taxon>Metazoa</taxon>
        <taxon>Porifera</taxon>
        <taxon>Demospongiae</taxon>
        <taxon>Heteroscleromorpha</taxon>
        <taxon>Tetractinellida</taxon>
        <taxon>Astrophorina</taxon>
        <taxon>Geodiidae</taxon>
        <taxon>Geodia</taxon>
    </lineage>
</organism>
<sequence>MYKKMVEIDAAEPTEEEHAQQAITKPRYMQWRETISSSSSLGFRIEGIKTSEGNSLKEFKTTKLEEDVKCALRDFISENPCVKEPFLRRLCDIRAAMEQSEFFRRHEVIGSSLLFVYDSTDLCSVNLIDFGKTIPLPEGASIDHRSPWVEGNHEDGYLWGLDNLIRLWKEIQFEHYASPAKHRAAYRRSISAMAL</sequence>
<dbReference type="InterPro" id="IPR005522">
    <property type="entry name" value="IPK"/>
</dbReference>
<comment type="caution">
    <text evidence="5">The sequence shown here is derived from an EMBL/GenBank/DDBJ whole genome shotgun (WGS) entry which is preliminary data.</text>
</comment>
<dbReference type="Pfam" id="PF03770">
    <property type="entry name" value="IPK"/>
    <property type="match status" value="1"/>
</dbReference>
<dbReference type="Proteomes" id="UP001174909">
    <property type="component" value="Unassembled WGS sequence"/>
</dbReference>
<dbReference type="EMBL" id="CASHTH010002511">
    <property type="protein sequence ID" value="CAI8030977.1"/>
    <property type="molecule type" value="Genomic_DNA"/>
</dbReference>
<name>A0AA35SL20_GEOBA</name>
<evidence type="ECO:0000256" key="3">
    <source>
        <dbReference type="ARBA" id="ARBA00022777"/>
    </source>
</evidence>
<dbReference type="GO" id="GO:0005737">
    <property type="term" value="C:cytoplasm"/>
    <property type="evidence" value="ECO:0007669"/>
    <property type="project" value="TreeGrafter"/>
</dbReference>
<dbReference type="AlphaFoldDB" id="A0AA35SL20"/>
<dbReference type="GO" id="GO:0000828">
    <property type="term" value="F:inositol hexakisphosphate kinase activity"/>
    <property type="evidence" value="ECO:0007669"/>
    <property type="project" value="TreeGrafter"/>
</dbReference>
<evidence type="ECO:0000313" key="5">
    <source>
        <dbReference type="EMBL" id="CAI8030977.1"/>
    </source>
</evidence>
<gene>
    <name evidence="5" type="ORF">GBAR_LOCUS17570</name>
</gene>
<keyword evidence="3 4" id="KW-0418">Kinase</keyword>
<dbReference type="SUPFAM" id="SSF56104">
    <property type="entry name" value="SAICAR synthase-like"/>
    <property type="match status" value="1"/>
</dbReference>
<protein>
    <recommendedName>
        <fullName evidence="4">Kinase</fullName>
        <ecNumber evidence="4">2.7.-.-</ecNumber>
    </recommendedName>
</protein>
<evidence type="ECO:0000313" key="6">
    <source>
        <dbReference type="Proteomes" id="UP001174909"/>
    </source>
</evidence>
<dbReference type="PANTHER" id="PTHR12400">
    <property type="entry name" value="INOSITOL POLYPHOSPHATE KINASE"/>
    <property type="match status" value="1"/>
</dbReference>
<dbReference type="EC" id="2.7.-.-" evidence="4"/>
<evidence type="ECO:0000256" key="2">
    <source>
        <dbReference type="ARBA" id="ARBA00022679"/>
    </source>
</evidence>